<dbReference type="AlphaFoldDB" id="A0A650CGH4"/>
<dbReference type="GO" id="GO:0016829">
    <property type="term" value="F:lyase activity"/>
    <property type="evidence" value="ECO:0007669"/>
    <property type="project" value="UniProtKB-KW"/>
</dbReference>
<organism evidence="3 4">
    <name type="scientific">Sulfurisphaera ohwakuensis</name>
    <dbReference type="NCBI Taxonomy" id="69656"/>
    <lineage>
        <taxon>Archaea</taxon>
        <taxon>Thermoproteota</taxon>
        <taxon>Thermoprotei</taxon>
        <taxon>Sulfolobales</taxon>
        <taxon>Sulfolobaceae</taxon>
        <taxon>Sulfurisphaera</taxon>
    </lineage>
</organism>
<dbReference type="EMBL" id="JACHFY010000062">
    <property type="protein sequence ID" value="MBB5255277.1"/>
    <property type="molecule type" value="Genomic_DNA"/>
</dbReference>
<keyword evidence="4" id="KW-1185">Reference proteome</keyword>
<accession>A0A650CGH4</accession>
<evidence type="ECO:0000313" key="3">
    <source>
        <dbReference type="EMBL" id="QGR16785.1"/>
    </source>
</evidence>
<feature type="domain" description="Cyanate lyase C-terminal" evidence="1">
    <location>
        <begin position="1"/>
        <end position="35"/>
    </location>
</feature>
<reference evidence="2 5" key="2">
    <citation type="submission" date="2020-08" db="EMBL/GenBank/DDBJ databases">
        <title>Genomic Encyclopedia of Type Strains, Phase IV (KMG-IV): sequencing the most valuable type-strain genomes for metagenomic binning, comparative biology and taxonomic classification.</title>
        <authorList>
            <person name="Goeker M."/>
        </authorList>
    </citation>
    <scope>NUCLEOTIDE SEQUENCE [LARGE SCALE GENOMIC DNA]</scope>
    <source>
        <strain evidence="2 5">DSM 12421</strain>
    </source>
</reference>
<sequence length="36" mass="4219">MSMIDVTIDVGKTVDEKGNERMILTFNGKWLKYAKW</sequence>
<gene>
    <name evidence="3" type="ORF">D1869_05985</name>
    <name evidence="2" type="ORF">HNQ62_003052</name>
</gene>
<evidence type="ECO:0000313" key="2">
    <source>
        <dbReference type="EMBL" id="MBB5255277.1"/>
    </source>
</evidence>
<dbReference type="EMBL" id="CP045484">
    <property type="protein sequence ID" value="QGR16785.1"/>
    <property type="molecule type" value="Genomic_DNA"/>
</dbReference>
<keyword evidence="2" id="KW-0456">Lyase</keyword>
<reference evidence="3 4" key="1">
    <citation type="submission" date="2019-10" db="EMBL/GenBank/DDBJ databases">
        <title>Genome Sequences from Six Type Strain Members of the Archaeal Family Sulfolobaceae: Acidianus ambivalens, Acidianus infernus, Metallosphaera prunae, Stygiolobus azoricus, Sulfolobus metallicus, and Sulfurisphaera ohwakuensis.</title>
        <authorList>
            <person name="Counts J.A."/>
            <person name="Kelly R.M."/>
        </authorList>
    </citation>
    <scope>NUCLEOTIDE SEQUENCE [LARGE SCALE GENOMIC DNA]</scope>
    <source>
        <strain evidence="3 4">TA-1</strain>
    </source>
</reference>
<dbReference type="RefSeq" id="WP_156014339.1">
    <property type="nucleotide sequence ID" value="NZ_CP045484.1"/>
</dbReference>
<dbReference type="Gene3D" id="3.30.1160.10">
    <property type="entry name" value="Cyanate lyase, C-terminal domain"/>
    <property type="match status" value="1"/>
</dbReference>
<evidence type="ECO:0000313" key="5">
    <source>
        <dbReference type="Proteomes" id="UP000582213"/>
    </source>
</evidence>
<dbReference type="Proteomes" id="UP000427373">
    <property type="component" value="Chromosome"/>
</dbReference>
<protein>
    <submittedName>
        <fullName evidence="2">Cyanate lyase</fullName>
    </submittedName>
</protein>
<proteinExistence type="predicted"/>
<dbReference type="GeneID" id="42800777"/>
<dbReference type="InterPro" id="IPR036581">
    <property type="entry name" value="Cyanate_lyase_C_sf"/>
</dbReference>
<dbReference type="Proteomes" id="UP000582213">
    <property type="component" value="Unassembled WGS sequence"/>
</dbReference>
<dbReference type="Pfam" id="PF02560">
    <property type="entry name" value="Cyanate_lyase"/>
    <property type="match status" value="1"/>
</dbReference>
<name>A0A650CGH4_SULOH</name>
<dbReference type="KEGG" id="soh:D1869_05985"/>
<evidence type="ECO:0000313" key="4">
    <source>
        <dbReference type="Proteomes" id="UP000427373"/>
    </source>
</evidence>
<dbReference type="SUPFAM" id="SSF55234">
    <property type="entry name" value="Cyanase C-terminal domain"/>
    <property type="match status" value="1"/>
</dbReference>
<dbReference type="InterPro" id="IPR003712">
    <property type="entry name" value="Cyanate_lyase_C"/>
</dbReference>
<evidence type="ECO:0000259" key="1">
    <source>
        <dbReference type="Pfam" id="PF02560"/>
    </source>
</evidence>